<feature type="transmembrane region" description="Helical" evidence="14">
    <location>
        <begin position="237"/>
        <end position="255"/>
    </location>
</feature>
<evidence type="ECO:0000256" key="6">
    <source>
        <dbReference type="ARBA" id="ARBA00022538"/>
    </source>
</evidence>
<dbReference type="NCBIfam" id="TIGR00933">
    <property type="entry name" value="2a38"/>
    <property type="match status" value="1"/>
</dbReference>
<gene>
    <name evidence="15" type="ORF">IB75_01240</name>
</gene>
<accession>A0A0E2Z5T5</accession>
<evidence type="ECO:0000256" key="7">
    <source>
        <dbReference type="ARBA" id="ARBA00022692"/>
    </source>
</evidence>
<feature type="transmembrane region" description="Helical" evidence="14">
    <location>
        <begin position="455"/>
        <end position="476"/>
    </location>
</feature>
<dbReference type="GO" id="GO:0005886">
    <property type="term" value="C:plasma membrane"/>
    <property type="evidence" value="ECO:0007669"/>
    <property type="project" value="UniProtKB-SubCell"/>
</dbReference>
<feature type="transmembrane region" description="Helical" evidence="14">
    <location>
        <begin position="393"/>
        <end position="415"/>
    </location>
</feature>
<name>A0A0E2Z5T5_9GAMM</name>
<organism evidence="15 16">
    <name type="scientific">Nitrosococcus oceani C-27</name>
    <dbReference type="NCBI Taxonomy" id="314279"/>
    <lineage>
        <taxon>Bacteria</taxon>
        <taxon>Pseudomonadati</taxon>
        <taxon>Pseudomonadota</taxon>
        <taxon>Gammaproteobacteria</taxon>
        <taxon>Chromatiales</taxon>
        <taxon>Chromatiaceae</taxon>
        <taxon>Nitrosococcus</taxon>
    </lineage>
</organism>
<dbReference type="GO" id="GO:0015379">
    <property type="term" value="F:potassium:chloride symporter activity"/>
    <property type="evidence" value="ECO:0007669"/>
    <property type="project" value="InterPro"/>
</dbReference>
<keyword evidence="5 12" id="KW-0997">Cell inner membrane</keyword>
<feature type="binding site" evidence="13">
    <location>
        <position position="318"/>
    </location>
    <ligand>
        <name>K(+)</name>
        <dbReference type="ChEBI" id="CHEBI:29103"/>
    </ligand>
</feature>
<comment type="similarity">
    <text evidence="2 12">Belongs to the TrkH potassium transport family.</text>
</comment>
<keyword evidence="4 12" id="KW-1003">Cell membrane</keyword>
<feature type="binding site" evidence="13">
    <location>
        <position position="112"/>
    </location>
    <ligand>
        <name>K(+)</name>
        <dbReference type="ChEBI" id="CHEBI:29103"/>
    </ligand>
</feature>
<keyword evidence="11 12" id="KW-0472">Membrane</keyword>
<evidence type="ECO:0000256" key="3">
    <source>
        <dbReference type="ARBA" id="ARBA00022448"/>
    </source>
</evidence>
<evidence type="ECO:0000256" key="13">
    <source>
        <dbReference type="PIRSR" id="PIRSR006247-1"/>
    </source>
</evidence>
<dbReference type="HOGENOM" id="CLU_030708_0_2_6"/>
<dbReference type="GO" id="GO:0046872">
    <property type="term" value="F:metal ion binding"/>
    <property type="evidence" value="ECO:0007669"/>
    <property type="project" value="UniProtKB-KW"/>
</dbReference>
<evidence type="ECO:0000256" key="10">
    <source>
        <dbReference type="ARBA" id="ARBA00023065"/>
    </source>
</evidence>
<keyword evidence="10 12" id="KW-0406">Ion transport</keyword>
<evidence type="ECO:0000256" key="5">
    <source>
        <dbReference type="ARBA" id="ARBA00022519"/>
    </source>
</evidence>
<feature type="binding site" evidence="13">
    <location>
        <position position="111"/>
    </location>
    <ligand>
        <name>K(+)</name>
        <dbReference type="ChEBI" id="CHEBI:29103"/>
    </ligand>
</feature>
<proteinExistence type="inferred from homology"/>
<evidence type="ECO:0000256" key="4">
    <source>
        <dbReference type="ARBA" id="ARBA00022475"/>
    </source>
</evidence>
<keyword evidence="6 12" id="KW-0633">Potassium transport</keyword>
<keyword evidence="7 14" id="KW-0812">Transmembrane</keyword>
<dbReference type="PANTHER" id="PTHR32024">
    <property type="entry name" value="TRK SYSTEM POTASSIUM UPTAKE PROTEIN TRKG-RELATED"/>
    <property type="match status" value="1"/>
</dbReference>
<feature type="transmembrane region" description="Helical" evidence="14">
    <location>
        <begin position="12"/>
        <end position="31"/>
    </location>
</feature>
<feature type="binding site" evidence="13">
    <location>
        <position position="435"/>
    </location>
    <ligand>
        <name>K(+)</name>
        <dbReference type="ChEBI" id="CHEBI:29103"/>
    </ligand>
</feature>
<feature type="transmembrane region" description="Helical" evidence="14">
    <location>
        <begin position="184"/>
        <end position="203"/>
    </location>
</feature>
<feature type="binding site" evidence="13">
    <location>
        <position position="319"/>
    </location>
    <ligand>
        <name>K(+)</name>
        <dbReference type="ChEBI" id="CHEBI:29103"/>
    </ligand>
</feature>
<dbReference type="EMBL" id="JPGN01000009">
    <property type="protein sequence ID" value="KFI20726.1"/>
    <property type="molecule type" value="Genomic_DNA"/>
</dbReference>
<dbReference type="PANTHER" id="PTHR32024:SF2">
    <property type="entry name" value="TRK SYSTEM POTASSIUM UPTAKE PROTEIN TRKG-RELATED"/>
    <property type="match status" value="1"/>
</dbReference>
<evidence type="ECO:0000256" key="12">
    <source>
        <dbReference type="PIRNR" id="PIRNR006247"/>
    </source>
</evidence>
<evidence type="ECO:0000256" key="8">
    <source>
        <dbReference type="ARBA" id="ARBA00022958"/>
    </source>
</evidence>
<sequence>MQLAVVQRILGLLLALFSTAMLPPVIVSLFYRDGAGAEFLIAFGLILGIGLLCWLPVRNYRQELRLRDGFVVVVMFWVVLSLSGALPLFLTAEPRLSFTDAVFESVSGLTTTGATVITGLDNLPKSVLFYRQELQWLGGMGIVVLAVAILPMLGIGGMQLYRAEIPGPMKTTKLTPRIAETAKALWLIYLGLTIACATAYWIAGMTLFDAVGHSFSTIAIGGFSTHDASMGYFNSPLIEMIAVFFMLLAGVNFSLHFLAWRHRTVGHYWQDEEFRTYLSVLAGVAALTSSYLWITHSFDNPLLALQHGIFHTVSIGTTTGFTSSDYYSWPGFLPILLLMTSYIGGCAASTAGGMKVIRILLLYKQGVREIKRLIHPSAIIPIKIGSKSLPDRIVEGVGGFMAVYVACFIVMYLLLLATGLDMITSFSAVTACLNNLGPGLGQVGAHYEVINAASKWVLCFAMLLGRLEIFTLLVILSPTFWRR</sequence>
<protein>
    <recommendedName>
        <fullName evidence="12">Trk system potassium uptake protein</fullName>
    </recommendedName>
</protein>
<feature type="binding site" evidence="13">
    <location>
        <position position="220"/>
    </location>
    <ligand>
        <name>K(+)</name>
        <dbReference type="ChEBI" id="CHEBI:29103"/>
    </ligand>
</feature>
<dbReference type="Pfam" id="PF02386">
    <property type="entry name" value="TrkH"/>
    <property type="match status" value="1"/>
</dbReference>
<evidence type="ECO:0000256" key="9">
    <source>
        <dbReference type="ARBA" id="ARBA00022989"/>
    </source>
</evidence>
<evidence type="ECO:0000256" key="11">
    <source>
        <dbReference type="ARBA" id="ARBA00023136"/>
    </source>
</evidence>
<dbReference type="AlphaFoldDB" id="A0A0E2Z5T5"/>
<feature type="transmembrane region" description="Helical" evidence="14">
    <location>
        <begin position="136"/>
        <end position="163"/>
    </location>
</feature>
<dbReference type="InterPro" id="IPR003445">
    <property type="entry name" value="Cat_transpt"/>
</dbReference>
<feature type="transmembrane region" description="Helical" evidence="14">
    <location>
        <begin position="69"/>
        <end position="90"/>
    </location>
</feature>
<reference evidence="15 16" key="1">
    <citation type="submission" date="2014-07" db="EMBL/GenBank/DDBJ databases">
        <title>Comparative analysis of Nitrosococcus oceani genome inventories of strains from Pacific and Atlantic gyres.</title>
        <authorList>
            <person name="Lim C.K."/>
            <person name="Wang L."/>
            <person name="Sayavedra-Soto L.A."/>
            <person name="Klotz M.G."/>
        </authorList>
    </citation>
    <scope>NUCLEOTIDE SEQUENCE [LARGE SCALE GENOMIC DNA]</scope>
    <source>
        <strain evidence="15 16">C-27</strain>
    </source>
</reference>
<dbReference type="PIRSF" id="PIRSF006247">
    <property type="entry name" value="TrkH"/>
    <property type="match status" value="1"/>
</dbReference>
<feature type="transmembrane region" description="Helical" evidence="14">
    <location>
        <begin position="276"/>
        <end position="294"/>
    </location>
</feature>
<feature type="binding site" evidence="13">
    <location>
        <position position="221"/>
    </location>
    <ligand>
        <name>K(+)</name>
        <dbReference type="ChEBI" id="CHEBI:29103"/>
    </ligand>
</feature>
<evidence type="ECO:0000313" key="15">
    <source>
        <dbReference type="EMBL" id="KFI20726.1"/>
    </source>
</evidence>
<comment type="function">
    <text evidence="12">Low-affinity potassium transport system. Interacts with Trk system potassium uptake protein TrkA.</text>
</comment>
<evidence type="ECO:0000256" key="2">
    <source>
        <dbReference type="ARBA" id="ARBA00009137"/>
    </source>
</evidence>
<feature type="transmembrane region" description="Helical" evidence="14">
    <location>
        <begin position="335"/>
        <end position="363"/>
    </location>
</feature>
<keyword evidence="13" id="KW-0479">Metal-binding</keyword>
<comment type="caution">
    <text evidence="15">The sequence shown here is derived from an EMBL/GenBank/DDBJ whole genome shotgun (WGS) entry which is preliminary data.</text>
</comment>
<dbReference type="InterPro" id="IPR004772">
    <property type="entry name" value="TrkH"/>
</dbReference>
<evidence type="ECO:0000256" key="14">
    <source>
        <dbReference type="SAM" id="Phobius"/>
    </source>
</evidence>
<evidence type="ECO:0000256" key="1">
    <source>
        <dbReference type="ARBA" id="ARBA00004429"/>
    </source>
</evidence>
<feature type="transmembrane region" description="Helical" evidence="14">
    <location>
        <begin position="37"/>
        <end position="57"/>
    </location>
</feature>
<keyword evidence="3 12" id="KW-0813">Transport</keyword>
<feature type="binding site" evidence="13">
    <location>
        <position position="436"/>
    </location>
    <ligand>
        <name>K(+)</name>
        <dbReference type="ChEBI" id="CHEBI:29103"/>
    </ligand>
</feature>
<keyword evidence="8 12" id="KW-0630">Potassium</keyword>
<keyword evidence="9 14" id="KW-1133">Transmembrane helix</keyword>
<evidence type="ECO:0000313" key="16">
    <source>
        <dbReference type="Proteomes" id="UP000028839"/>
    </source>
</evidence>
<dbReference type="OrthoDB" id="9810952at2"/>
<dbReference type="Proteomes" id="UP000028839">
    <property type="component" value="Unassembled WGS sequence"/>
</dbReference>
<comment type="subcellular location">
    <subcellularLocation>
        <location evidence="1 12">Cell inner membrane</location>
        <topology evidence="1 12">Multi-pass membrane protein</topology>
    </subcellularLocation>
</comment>